<dbReference type="FunFam" id="3.30.420.40:FF:000058">
    <property type="entry name" value="Putative actin-related protein 5"/>
    <property type="match status" value="1"/>
</dbReference>
<keyword evidence="2" id="KW-0539">Nucleus</keyword>
<gene>
    <name evidence="5" type="ORF">BSL78_16624</name>
</gene>
<comment type="subcellular location">
    <subcellularLocation>
        <location evidence="1">Nucleus</location>
    </subcellularLocation>
</comment>
<comment type="similarity">
    <text evidence="3">Belongs to the actin family.</text>
</comment>
<comment type="caution">
    <text evidence="5">The sequence shown here is derived from an EMBL/GenBank/DDBJ whole genome shotgun (WGS) entry which is preliminary data.</text>
</comment>
<evidence type="ECO:0000313" key="6">
    <source>
        <dbReference type="Proteomes" id="UP000230750"/>
    </source>
</evidence>
<organism evidence="5 6">
    <name type="scientific">Stichopus japonicus</name>
    <name type="common">Sea cucumber</name>
    <dbReference type="NCBI Taxonomy" id="307972"/>
    <lineage>
        <taxon>Eukaryota</taxon>
        <taxon>Metazoa</taxon>
        <taxon>Echinodermata</taxon>
        <taxon>Eleutherozoa</taxon>
        <taxon>Echinozoa</taxon>
        <taxon>Holothuroidea</taxon>
        <taxon>Aspidochirotacea</taxon>
        <taxon>Aspidochirotida</taxon>
        <taxon>Stichopodidae</taxon>
        <taxon>Apostichopus</taxon>
    </lineage>
</organism>
<reference evidence="5 6" key="1">
    <citation type="journal article" date="2017" name="PLoS Biol.">
        <title>The sea cucumber genome provides insights into morphological evolution and visceral regeneration.</title>
        <authorList>
            <person name="Zhang X."/>
            <person name="Sun L."/>
            <person name="Yuan J."/>
            <person name="Sun Y."/>
            <person name="Gao Y."/>
            <person name="Zhang L."/>
            <person name="Li S."/>
            <person name="Dai H."/>
            <person name="Hamel J.F."/>
            <person name="Liu C."/>
            <person name="Yu Y."/>
            <person name="Liu S."/>
            <person name="Lin W."/>
            <person name="Guo K."/>
            <person name="Jin S."/>
            <person name="Xu P."/>
            <person name="Storey K.B."/>
            <person name="Huan P."/>
            <person name="Zhang T."/>
            <person name="Zhou Y."/>
            <person name="Zhang J."/>
            <person name="Lin C."/>
            <person name="Li X."/>
            <person name="Xing L."/>
            <person name="Huo D."/>
            <person name="Sun M."/>
            <person name="Wang L."/>
            <person name="Mercier A."/>
            <person name="Li F."/>
            <person name="Yang H."/>
            <person name="Xiang J."/>
        </authorList>
    </citation>
    <scope>NUCLEOTIDE SEQUENCE [LARGE SCALE GENOMIC DNA]</scope>
    <source>
        <strain evidence="5">Shaxun</strain>
        <tissue evidence="5">Muscle</tissue>
    </source>
</reference>
<dbReference type="STRING" id="307972.A0A2G8KER3"/>
<evidence type="ECO:0000256" key="1">
    <source>
        <dbReference type="ARBA" id="ARBA00004123"/>
    </source>
</evidence>
<dbReference type="FunFam" id="3.30.420.40:FF:000048">
    <property type="entry name" value="ARP5 actin-related protein 5 homolog"/>
    <property type="match status" value="1"/>
</dbReference>
<dbReference type="Proteomes" id="UP000230750">
    <property type="component" value="Unassembled WGS sequence"/>
</dbReference>
<dbReference type="Pfam" id="PF00022">
    <property type="entry name" value="Actin"/>
    <property type="match status" value="2"/>
</dbReference>
<dbReference type="OrthoDB" id="7340501at2759"/>
<dbReference type="AlphaFoldDB" id="A0A2G8KER3"/>
<proteinExistence type="inferred from homology"/>
<feature type="region of interest" description="Disordered" evidence="4">
    <location>
        <begin position="399"/>
        <end position="423"/>
    </location>
</feature>
<dbReference type="CDD" id="cd10211">
    <property type="entry name" value="ASKHA_NBD_Arp5"/>
    <property type="match status" value="1"/>
</dbReference>
<name>A0A2G8KER3_STIJA</name>
<dbReference type="GO" id="GO:0005634">
    <property type="term" value="C:nucleus"/>
    <property type="evidence" value="ECO:0007669"/>
    <property type="project" value="UniProtKB-SubCell"/>
</dbReference>
<accession>A0A2G8KER3</accession>
<dbReference type="PANTHER" id="PTHR11937">
    <property type="entry name" value="ACTIN"/>
    <property type="match status" value="1"/>
</dbReference>
<evidence type="ECO:0000256" key="2">
    <source>
        <dbReference type="ARBA" id="ARBA00023242"/>
    </source>
</evidence>
<protein>
    <submittedName>
        <fullName evidence="5">Actin-related protein 5</fullName>
    </submittedName>
</protein>
<dbReference type="InterPro" id="IPR043129">
    <property type="entry name" value="ATPase_NBD"/>
</dbReference>
<feature type="compositionally biased region" description="Acidic residues" evidence="4">
    <location>
        <begin position="401"/>
        <end position="422"/>
    </location>
</feature>
<dbReference type="SMART" id="SM00268">
    <property type="entry name" value="ACTIN"/>
    <property type="match status" value="1"/>
</dbReference>
<dbReference type="SUPFAM" id="SSF53067">
    <property type="entry name" value="Actin-like ATPase domain"/>
    <property type="match status" value="2"/>
</dbReference>
<evidence type="ECO:0000256" key="3">
    <source>
        <dbReference type="RuleBase" id="RU000487"/>
    </source>
</evidence>
<sequence>MTGTYEFKDSFLSNQEEQLHKYPTFPQGNEVPVVIDNGSFRCRAGWGNDAEPKLDFRNFVTRQRSKREGEVQIGNNISNLEAVRWLLRTQFDRDVVTHFDVQEQIFDHVFHHLGIESEGQLVEHPVLMTEVLCNPNYSRHLMSELLFECYQVPKVAYGVDALFSLHYSQPMGDTSDGLVVSFGYHNTCILPYLNGRLETAMCRRVNVGGYQQATFLSRALQLKYPSHFSAINNSRVEELLWKFAHISNDYKSELKSWSDPDYYKRNVCKIQLPFTPVNSWSDDTKQARLQKLTKEIDDVVKMWTTEEQNLIPDFQEQWQEFHSDVSSAFQALFNTLNKYNSLAENCVKQLQKGITLLKDTADNNAFHDWSEGLKNCHHSLCENRSDWLNQKEVLRQKFLDGETEDGEEKDEAQEIDTEDFSEQETKRKLLVALELMEEKMRPEEGESRKVGALEQLLRDVEAIMNSHSIQKKMTFDVAEYYQLHLGTELIRVPEILFQPSIAGMDQGGVAETMEFILSLYDQDNQSKLVQNVYLTGGLAAYPSMVERVEAELRAVRPFQSTFKVAKAADPALDAWKGAAKWSMDPNLMNEGSITKADYLEKGGEYLKEHSASNTYYPTAKR</sequence>
<dbReference type="InterPro" id="IPR004000">
    <property type="entry name" value="Actin"/>
</dbReference>
<dbReference type="EMBL" id="MRZV01000640">
    <property type="protein sequence ID" value="PIK46497.1"/>
    <property type="molecule type" value="Genomic_DNA"/>
</dbReference>
<dbReference type="Gene3D" id="3.30.420.40">
    <property type="match status" value="2"/>
</dbReference>
<keyword evidence="6" id="KW-1185">Reference proteome</keyword>
<dbReference type="FunFam" id="3.30.420.40:FF:000237">
    <property type="entry name" value="Actin-related protein 5"/>
    <property type="match status" value="1"/>
</dbReference>
<evidence type="ECO:0000256" key="4">
    <source>
        <dbReference type="SAM" id="MobiDB-lite"/>
    </source>
</evidence>
<evidence type="ECO:0000313" key="5">
    <source>
        <dbReference type="EMBL" id="PIK46497.1"/>
    </source>
</evidence>